<dbReference type="Proteomes" id="UP001234216">
    <property type="component" value="Unassembled WGS sequence"/>
</dbReference>
<evidence type="ECO:0000313" key="3">
    <source>
        <dbReference type="Proteomes" id="UP001234216"/>
    </source>
</evidence>
<gene>
    <name evidence="2" type="ORF">QFZ22_006048</name>
</gene>
<feature type="region of interest" description="Disordered" evidence="1">
    <location>
        <begin position="44"/>
        <end position="89"/>
    </location>
</feature>
<name>A0AAW8FJH7_9ACTN</name>
<comment type="caution">
    <text evidence="2">The sequence shown here is derived from an EMBL/GenBank/DDBJ whole genome shotgun (WGS) entry which is preliminary data.</text>
</comment>
<sequence length="89" mass="9444">MPTRKVPTGISEQQTDDGRGLLRLLLQPASQVFPHGFLGLGGAGCLRDSGSAPDGSRTAAGPPPPPQPFRILSLEADDLRTEVTNERRP</sequence>
<proteinExistence type="predicted"/>
<feature type="compositionally biased region" description="Basic and acidic residues" evidence="1">
    <location>
        <begin position="77"/>
        <end position="89"/>
    </location>
</feature>
<accession>A0AAW8FJH7</accession>
<dbReference type="EMBL" id="JAUSZV010000005">
    <property type="protein sequence ID" value="MDQ0910063.1"/>
    <property type="molecule type" value="Genomic_DNA"/>
</dbReference>
<organism evidence="2 3">
    <name type="scientific">Streptomyces canus</name>
    <dbReference type="NCBI Taxonomy" id="58343"/>
    <lineage>
        <taxon>Bacteria</taxon>
        <taxon>Bacillati</taxon>
        <taxon>Actinomycetota</taxon>
        <taxon>Actinomycetes</taxon>
        <taxon>Kitasatosporales</taxon>
        <taxon>Streptomycetaceae</taxon>
        <taxon>Streptomyces</taxon>
        <taxon>Streptomyces aurantiacus group</taxon>
    </lineage>
</organism>
<evidence type="ECO:0000256" key="1">
    <source>
        <dbReference type="SAM" id="MobiDB-lite"/>
    </source>
</evidence>
<reference evidence="2" key="1">
    <citation type="submission" date="2023-07" db="EMBL/GenBank/DDBJ databases">
        <title>Comparative genomics of wheat-associated soil bacteria to identify genetic determinants of phenazine resistance.</title>
        <authorList>
            <person name="Mouncey N."/>
        </authorList>
    </citation>
    <scope>NUCLEOTIDE SEQUENCE</scope>
    <source>
        <strain evidence="2">V4I22</strain>
    </source>
</reference>
<evidence type="ECO:0000313" key="2">
    <source>
        <dbReference type="EMBL" id="MDQ0910063.1"/>
    </source>
</evidence>
<dbReference type="AlphaFoldDB" id="A0AAW8FJH7"/>
<protein>
    <submittedName>
        <fullName evidence="2">Uncharacterized protein</fullName>
    </submittedName>
</protein>